<dbReference type="InterPro" id="IPR023717">
    <property type="entry name" value="Pro-tRNA-Synthase_IIa_type1"/>
</dbReference>
<dbReference type="HAMAP" id="MF_01569">
    <property type="entry name" value="Pro_tRNA_synth_type1"/>
    <property type="match status" value="1"/>
</dbReference>
<feature type="domain" description="Aminoacyl-transfer RNA synthetases class-II family profile" evidence="11">
    <location>
        <begin position="38"/>
        <end position="466"/>
    </location>
</feature>
<dbReference type="AlphaFoldDB" id="A0A7G7VHK1"/>
<dbReference type="Pfam" id="PF04073">
    <property type="entry name" value="tRNA_edit"/>
    <property type="match status" value="1"/>
</dbReference>
<keyword evidence="6 10" id="KW-0067">ATP-binding</keyword>
<evidence type="ECO:0000256" key="5">
    <source>
        <dbReference type="ARBA" id="ARBA00022741"/>
    </source>
</evidence>
<dbReference type="SUPFAM" id="SSF55826">
    <property type="entry name" value="YbaK/ProRS associated domain"/>
    <property type="match status" value="1"/>
</dbReference>
<comment type="catalytic activity">
    <reaction evidence="9 10">
        <text>tRNA(Pro) + L-proline + ATP = L-prolyl-tRNA(Pro) + AMP + diphosphate</text>
        <dbReference type="Rhea" id="RHEA:14305"/>
        <dbReference type="Rhea" id="RHEA-COMP:9700"/>
        <dbReference type="Rhea" id="RHEA-COMP:9702"/>
        <dbReference type="ChEBI" id="CHEBI:30616"/>
        <dbReference type="ChEBI" id="CHEBI:33019"/>
        <dbReference type="ChEBI" id="CHEBI:60039"/>
        <dbReference type="ChEBI" id="CHEBI:78442"/>
        <dbReference type="ChEBI" id="CHEBI:78532"/>
        <dbReference type="ChEBI" id="CHEBI:456215"/>
        <dbReference type="EC" id="6.1.1.15"/>
    </reaction>
</comment>
<dbReference type="EC" id="6.1.1.15" evidence="10"/>
<dbReference type="InterPro" id="IPR006195">
    <property type="entry name" value="aa-tRNA-synth_II"/>
</dbReference>
<evidence type="ECO:0000259" key="11">
    <source>
        <dbReference type="PROSITE" id="PS50862"/>
    </source>
</evidence>
<keyword evidence="13" id="KW-1185">Reference proteome</keyword>
<dbReference type="CDD" id="cd04334">
    <property type="entry name" value="ProRS-INS"/>
    <property type="match status" value="1"/>
</dbReference>
<dbReference type="Gene3D" id="3.40.50.800">
    <property type="entry name" value="Anticodon-binding domain"/>
    <property type="match status" value="1"/>
</dbReference>
<evidence type="ECO:0000256" key="2">
    <source>
        <dbReference type="ARBA" id="ARBA00011738"/>
    </source>
</evidence>
<dbReference type="GO" id="GO:0016740">
    <property type="term" value="F:transferase activity"/>
    <property type="evidence" value="ECO:0007669"/>
    <property type="project" value="UniProtKB-ARBA"/>
</dbReference>
<dbReference type="KEGG" id="stim:H1B31_06750"/>
<dbReference type="Pfam" id="PF03129">
    <property type="entry name" value="HGTP_anticodon"/>
    <property type="match status" value="1"/>
</dbReference>
<dbReference type="Pfam" id="PF00587">
    <property type="entry name" value="tRNA-synt_2b"/>
    <property type="match status" value="1"/>
</dbReference>
<dbReference type="InterPro" id="IPR007214">
    <property type="entry name" value="YbaK/aa-tRNA-synth-assoc-dom"/>
</dbReference>
<dbReference type="PROSITE" id="PS50862">
    <property type="entry name" value="AA_TRNA_LIGASE_II"/>
    <property type="match status" value="1"/>
</dbReference>
<dbReference type="PRINTS" id="PR01046">
    <property type="entry name" value="TRNASYNTHPRO"/>
</dbReference>
<name>A0A7G7VHK1_9FIRM</name>
<comment type="subcellular location">
    <subcellularLocation>
        <location evidence="1 10">Cytoplasm</location>
    </subcellularLocation>
</comment>
<dbReference type="FunFam" id="3.40.50.800:FF:000011">
    <property type="entry name" value="Proline--tRNA ligase"/>
    <property type="match status" value="1"/>
</dbReference>
<dbReference type="InterPro" id="IPR002316">
    <property type="entry name" value="Pro-tRNA-ligase_IIa"/>
</dbReference>
<dbReference type="InterPro" id="IPR045864">
    <property type="entry name" value="aa-tRNA-synth_II/BPL/LPL"/>
</dbReference>
<reference evidence="12 13" key="1">
    <citation type="submission" date="2020-07" db="EMBL/GenBank/DDBJ databases">
        <title>Complete genome and description of Selenomonas timonensis sp. nov., a new bacterium isolated from a gingivitis subject.</title>
        <authorList>
            <person name="Antezack A."/>
        </authorList>
    </citation>
    <scope>NUCLEOTIDE SEQUENCE [LARGE SCALE GENOMIC DNA]</scope>
    <source>
        <strain evidence="12 13">Marseille-Q3039</strain>
    </source>
</reference>
<sequence length="570" mass="63384">MRATNLYAPTLRNTPAEAEIASHQLMYRAGLIRKSAGGMYSYLPLAWRTIRKIEQIIREEMDAAGGQEIMMPILQPSELWEESGRWGAYGAEMIRVKDRHDREFCMGPTHEEMITALVRDELRSYKQLPVLLYQIQDKFRDERRPRFGVMRSREFIMKDLYSFDKDVEGMNESYRKMSVAYTNIFTRCGLDFRAVEADSGAIGGGHSEEFTVLAPEGESRIACCDACSYAASDEKAALRPIDAPDEAELPLEKVVTPHTSTIALLAEYLKIPVEKTIKAVAYQTEDDTLILAFLRGDHEVNEIKLANAVPGARELRMAEEEAIRAVGGCPGFMSPIGIKEGTHIVVDETAMRMHNAVSGANEADYHYINVNPQRDFGAVTVADIRLVEEGDECPVCENGHLHIGRGIEAGQIFALGTKYSAAMGATFLDETGKAQPLQMGCYGIGVGRTMAAAIEQNHDESGIIWPRAIAPYEVVVVAVNAKVEEQLRYAEEIYEELRAAGVDVLLDDRRERAGVKFNDCDLIGYPVRIAIGPKTIENGSIEVKVRRTGELVNFARDTYLKGVQDMLATL</sequence>
<dbReference type="PANTHER" id="PTHR42753:SF2">
    <property type="entry name" value="PROLINE--TRNA LIGASE"/>
    <property type="match status" value="1"/>
</dbReference>
<keyword evidence="3 10" id="KW-0963">Cytoplasm</keyword>
<dbReference type="InterPro" id="IPR036621">
    <property type="entry name" value="Anticodon-bd_dom_sf"/>
</dbReference>
<protein>
    <recommendedName>
        <fullName evidence="10">Proline--tRNA ligase</fullName>
        <ecNumber evidence="10">6.1.1.15</ecNumber>
    </recommendedName>
    <alternativeName>
        <fullName evidence="10">Prolyl-tRNA synthetase</fullName>
        <shortName evidence="10">ProRS</shortName>
    </alternativeName>
</protein>
<dbReference type="GO" id="GO:0002161">
    <property type="term" value="F:aminoacyl-tRNA deacylase activity"/>
    <property type="evidence" value="ECO:0007669"/>
    <property type="project" value="InterPro"/>
</dbReference>
<dbReference type="InterPro" id="IPR004500">
    <property type="entry name" value="Pro-tRNA-synth_IIa_bac-type"/>
</dbReference>
<evidence type="ECO:0000256" key="1">
    <source>
        <dbReference type="ARBA" id="ARBA00004496"/>
    </source>
</evidence>
<evidence type="ECO:0000313" key="13">
    <source>
        <dbReference type="Proteomes" id="UP000515480"/>
    </source>
</evidence>
<dbReference type="PIRSF" id="PIRSF001535">
    <property type="entry name" value="ProRS_1"/>
    <property type="match status" value="1"/>
</dbReference>
<dbReference type="SUPFAM" id="SSF52954">
    <property type="entry name" value="Class II aaRS ABD-related"/>
    <property type="match status" value="1"/>
</dbReference>
<dbReference type="InterPro" id="IPR004154">
    <property type="entry name" value="Anticodon-bd"/>
</dbReference>
<keyword evidence="7 10" id="KW-0648">Protein biosynthesis</keyword>
<dbReference type="EMBL" id="CP060204">
    <property type="protein sequence ID" value="QNH53594.1"/>
    <property type="molecule type" value="Genomic_DNA"/>
</dbReference>
<comment type="domain">
    <text evidence="10">Consists of three domains: the N-terminal catalytic domain, the editing domain and the C-terminal anticodon-binding domain.</text>
</comment>
<dbReference type="InterPro" id="IPR050062">
    <property type="entry name" value="Pro-tRNA_synthetase"/>
</dbReference>
<dbReference type="CDD" id="cd00779">
    <property type="entry name" value="ProRS_core_prok"/>
    <property type="match status" value="1"/>
</dbReference>
<dbReference type="FunFam" id="3.30.930.10:FF:000042">
    <property type="entry name" value="probable proline--tRNA ligase, mitochondrial"/>
    <property type="match status" value="1"/>
</dbReference>
<keyword evidence="4 10" id="KW-0436">Ligase</keyword>
<dbReference type="GO" id="GO:0006433">
    <property type="term" value="P:prolyl-tRNA aminoacylation"/>
    <property type="evidence" value="ECO:0007669"/>
    <property type="project" value="UniProtKB-UniRule"/>
</dbReference>
<dbReference type="InterPro" id="IPR036754">
    <property type="entry name" value="YbaK/aa-tRNA-synt-asso_dom_sf"/>
</dbReference>
<evidence type="ECO:0000256" key="9">
    <source>
        <dbReference type="ARBA" id="ARBA00047671"/>
    </source>
</evidence>
<dbReference type="Gene3D" id="3.30.930.10">
    <property type="entry name" value="Bira Bifunctional Protein, Domain 2"/>
    <property type="match status" value="2"/>
</dbReference>
<accession>A0A7G7VHK1</accession>
<proteinExistence type="inferred from homology"/>
<organism evidence="12 13">
    <name type="scientific">Selenomonas timonae</name>
    <dbReference type="NCBI Taxonomy" id="2754044"/>
    <lineage>
        <taxon>Bacteria</taxon>
        <taxon>Bacillati</taxon>
        <taxon>Bacillota</taxon>
        <taxon>Negativicutes</taxon>
        <taxon>Selenomonadales</taxon>
        <taxon>Selenomonadaceae</taxon>
        <taxon>Selenomonas</taxon>
    </lineage>
</organism>
<dbReference type="PANTHER" id="PTHR42753">
    <property type="entry name" value="MITOCHONDRIAL RIBOSOME PROTEIN L39/PROLYL-TRNA LIGASE FAMILY MEMBER"/>
    <property type="match status" value="1"/>
</dbReference>
<dbReference type="InterPro" id="IPR002314">
    <property type="entry name" value="aa-tRNA-synt_IIb"/>
</dbReference>
<dbReference type="GO" id="GO:0005524">
    <property type="term" value="F:ATP binding"/>
    <property type="evidence" value="ECO:0007669"/>
    <property type="project" value="UniProtKB-UniRule"/>
</dbReference>
<evidence type="ECO:0000256" key="8">
    <source>
        <dbReference type="ARBA" id="ARBA00023146"/>
    </source>
</evidence>
<dbReference type="GO" id="GO:0004827">
    <property type="term" value="F:proline-tRNA ligase activity"/>
    <property type="evidence" value="ECO:0007669"/>
    <property type="project" value="UniProtKB-UniRule"/>
</dbReference>
<dbReference type="CDD" id="cd00861">
    <property type="entry name" value="ProRS_anticodon_short"/>
    <property type="match status" value="1"/>
</dbReference>
<evidence type="ECO:0000256" key="4">
    <source>
        <dbReference type="ARBA" id="ARBA00022598"/>
    </source>
</evidence>
<evidence type="ECO:0000256" key="3">
    <source>
        <dbReference type="ARBA" id="ARBA00022490"/>
    </source>
</evidence>
<dbReference type="NCBIfam" id="NF006625">
    <property type="entry name" value="PRK09194.1"/>
    <property type="match status" value="1"/>
</dbReference>
<comment type="function">
    <text evidence="10">Catalyzes the attachment of proline to tRNA(Pro) in a two-step reaction: proline is first activated by ATP to form Pro-AMP and then transferred to the acceptor end of tRNA(Pro). As ProRS can inadvertently accommodate and process non-cognate amino acids such as alanine and cysteine, to avoid such errors it has two additional distinct editing activities against alanine. One activity is designated as 'pretransfer' editing and involves the tRNA(Pro)-independent hydrolysis of activated Ala-AMP. The other activity is designated 'posttransfer' editing and involves deacylation of mischarged Ala-tRNA(Pro). The misacylated Cys-tRNA(Pro) is not edited by ProRS.</text>
</comment>
<evidence type="ECO:0000313" key="12">
    <source>
        <dbReference type="EMBL" id="QNH53594.1"/>
    </source>
</evidence>
<comment type="similarity">
    <text evidence="10">Belongs to the class-II aminoacyl-tRNA synthetase family. ProS type 1 subfamily.</text>
</comment>
<comment type="subunit">
    <text evidence="2 10">Homodimer.</text>
</comment>
<dbReference type="Proteomes" id="UP000515480">
    <property type="component" value="Chromosome"/>
</dbReference>
<evidence type="ECO:0000256" key="6">
    <source>
        <dbReference type="ARBA" id="ARBA00022840"/>
    </source>
</evidence>
<keyword evidence="5 10" id="KW-0547">Nucleotide-binding</keyword>
<dbReference type="NCBIfam" id="TIGR00409">
    <property type="entry name" value="proS_fam_II"/>
    <property type="match status" value="1"/>
</dbReference>
<evidence type="ECO:0000256" key="7">
    <source>
        <dbReference type="ARBA" id="ARBA00022917"/>
    </source>
</evidence>
<dbReference type="InterPro" id="IPR033730">
    <property type="entry name" value="ProRS_core_prok"/>
</dbReference>
<dbReference type="RefSeq" id="WP_185979770.1">
    <property type="nucleotide sequence ID" value="NZ_CP060204.1"/>
</dbReference>
<dbReference type="GO" id="GO:0005829">
    <property type="term" value="C:cytosol"/>
    <property type="evidence" value="ECO:0007669"/>
    <property type="project" value="TreeGrafter"/>
</dbReference>
<dbReference type="InterPro" id="IPR044140">
    <property type="entry name" value="ProRS_anticodon_short"/>
</dbReference>
<dbReference type="SUPFAM" id="SSF55681">
    <property type="entry name" value="Class II aaRS and biotin synthetases"/>
    <property type="match status" value="1"/>
</dbReference>
<gene>
    <name evidence="10" type="primary">proS</name>
    <name evidence="12" type="ORF">H1B31_06750</name>
</gene>
<dbReference type="GO" id="GO:0140096">
    <property type="term" value="F:catalytic activity, acting on a protein"/>
    <property type="evidence" value="ECO:0007669"/>
    <property type="project" value="UniProtKB-ARBA"/>
</dbReference>
<evidence type="ECO:0000256" key="10">
    <source>
        <dbReference type="HAMAP-Rule" id="MF_01569"/>
    </source>
</evidence>
<keyword evidence="8 10" id="KW-0030">Aminoacyl-tRNA synthetase</keyword>